<sequence>MTGIDWREVARFGELACGSLQPVTVQRRTLPELVRLLRCDSGAIHLIDRRYRGRMATVTGAPVQMLLEFETIAGPANPYFERSSTSRFPVHDALLHGRPADHLRSPVGRVLAGYGFEHCLFALLVAQGRPVGTATLARRAGRPRFTPQEQDLAHRLSRFLSIGLSNAAAYDQCAPGAVIMGRFGSDHDVDTVDLSGTARAGTAPSPGAHGTLTEREREVLALATDGLINAEIAAELGIAVNTVKQHLRHAFHKLGVRSRLEALRYLQQHT</sequence>
<accession>A0ABX0E1H4</accession>
<dbReference type="CDD" id="cd06170">
    <property type="entry name" value="LuxR_C_like"/>
    <property type="match status" value="1"/>
</dbReference>
<keyword evidence="2" id="KW-0238">DNA-binding</keyword>
<dbReference type="InterPro" id="IPR029016">
    <property type="entry name" value="GAF-like_dom_sf"/>
</dbReference>
<dbReference type="SMART" id="SM00065">
    <property type="entry name" value="GAF"/>
    <property type="match status" value="1"/>
</dbReference>
<dbReference type="InterPro" id="IPR000792">
    <property type="entry name" value="Tscrpt_reg_LuxR_C"/>
</dbReference>
<dbReference type="InterPro" id="IPR003018">
    <property type="entry name" value="GAF"/>
</dbReference>
<proteinExistence type="predicted"/>
<dbReference type="EMBL" id="JAAKZX010000126">
    <property type="protein sequence ID" value="NGO46388.1"/>
    <property type="molecule type" value="Genomic_DNA"/>
</dbReference>
<dbReference type="PRINTS" id="PR00038">
    <property type="entry name" value="HTHLUXR"/>
</dbReference>
<evidence type="ECO:0000256" key="3">
    <source>
        <dbReference type="ARBA" id="ARBA00023163"/>
    </source>
</evidence>
<protein>
    <submittedName>
        <fullName evidence="5">GAF domain-containing protein</fullName>
    </submittedName>
</protein>
<dbReference type="PANTHER" id="PTHR44688">
    <property type="entry name" value="DNA-BINDING TRANSCRIPTIONAL ACTIVATOR DEVR_DOSR"/>
    <property type="match status" value="1"/>
</dbReference>
<evidence type="ECO:0000313" key="5">
    <source>
        <dbReference type="EMBL" id="NGO46388.1"/>
    </source>
</evidence>
<name>A0ABX0E1H4_9ACTN</name>
<dbReference type="Pfam" id="PF01590">
    <property type="entry name" value="GAF"/>
    <property type="match status" value="1"/>
</dbReference>
<dbReference type="Gene3D" id="3.30.450.40">
    <property type="match status" value="1"/>
</dbReference>
<dbReference type="RefSeq" id="WP_165342926.1">
    <property type="nucleotide sequence ID" value="NZ_JAAKZX010000126.1"/>
</dbReference>
<keyword evidence="3" id="KW-0804">Transcription</keyword>
<evidence type="ECO:0000256" key="2">
    <source>
        <dbReference type="ARBA" id="ARBA00023125"/>
    </source>
</evidence>
<dbReference type="PROSITE" id="PS50043">
    <property type="entry name" value="HTH_LUXR_2"/>
    <property type="match status" value="1"/>
</dbReference>
<evidence type="ECO:0000313" key="6">
    <source>
        <dbReference type="Proteomes" id="UP001518140"/>
    </source>
</evidence>
<gene>
    <name evidence="5" type="ORF">G6048_31070</name>
</gene>
<dbReference type="InterPro" id="IPR036388">
    <property type="entry name" value="WH-like_DNA-bd_sf"/>
</dbReference>
<feature type="domain" description="HTH luxR-type" evidence="4">
    <location>
        <begin position="205"/>
        <end position="270"/>
    </location>
</feature>
<evidence type="ECO:0000256" key="1">
    <source>
        <dbReference type="ARBA" id="ARBA00023015"/>
    </source>
</evidence>
<dbReference type="Gene3D" id="1.10.10.10">
    <property type="entry name" value="Winged helix-like DNA-binding domain superfamily/Winged helix DNA-binding domain"/>
    <property type="match status" value="1"/>
</dbReference>
<dbReference type="SUPFAM" id="SSF46894">
    <property type="entry name" value="C-terminal effector domain of the bipartite response regulators"/>
    <property type="match status" value="1"/>
</dbReference>
<dbReference type="PROSITE" id="PS00622">
    <property type="entry name" value="HTH_LUXR_1"/>
    <property type="match status" value="1"/>
</dbReference>
<dbReference type="SMART" id="SM00421">
    <property type="entry name" value="HTH_LUXR"/>
    <property type="match status" value="1"/>
</dbReference>
<reference evidence="5 6" key="1">
    <citation type="submission" date="2020-02" db="EMBL/GenBank/DDBJ databases">
        <title>Whole-genome analyses of novel actinobacteria.</title>
        <authorList>
            <person name="Sahin N."/>
            <person name="Tokatli A."/>
        </authorList>
    </citation>
    <scope>NUCLEOTIDE SEQUENCE [LARGE SCALE GENOMIC DNA]</scope>
    <source>
        <strain evidence="5 6">YC419</strain>
    </source>
</reference>
<dbReference type="PANTHER" id="PTHR44688:SF16">
    <property type="entry name" value="DNA-BINDING TRANSCRIPTIONAL ACTIVATOR DEVR_DOSR"/>
    <property type="match status" value="1"/>
</dbReference>
<evidence type="ECO:0000259" key="4">
    <source>
        <dbReference type="PROSITE" id="PS50043"/>
    </source>
</evidence>
<keyword evidence="1" id="KW-0805">Transcription regulation</keyword>
<organism evidence="5 6">
    <name type="scientific">Streptomyces ureilyticus</name>
    <dbReference type="NCBI Taxonomy" id="1775131"/>
    <lineage>
        <taxon>Bacteria</taxon>
        <taxon>Bacillati</taxon>
        <taxon>Actinomycetota</taxon>
        <taxon>Actinomycetes</taxon>
        <taxon>Kitasatosporales</taxon>
        <taxon>Streptomycetaceae</taxon>
        <taxon>Streptomyces</taxon>
    </lineage>
</organism>
<dbReference type="Proteomes" id="UP001518140">
    <property type="component" value="Unassembled WGS sequence"/>
</dbReference>
<dbReference type="InterPro" id="IPR016032">
    <property type="entry name" value="Sig_transdc_resp-reg_C-effctor"/>
</dbReference>
<dbReference type="Pfam" id="PF00196">
    <property type="entry name" value="GerE"/>
    <property type="match status" value="1"/>
</dbReference>
<dbReference type="SUPFAM" id="SSF55781">
    <property type="entry name" value="GAF domain-like"/>
    <property type="match status" value="1"/>
</dbReference>
<keyword evidence="6" id="KW-1185">Reference proteome</keyword>
<comment type="caution">
    <text evidence="5">The sequence shown here is derived from an EMBL/GenBank/DDBJ whole genome shotgun (WGS) entry which is preliminary data.</text>
</comment>